<organism evidence="13 14">
    <name type="scientific">Sphingobium xenophagum</name>
    <dbReference type="NCBI Taxonomy" id="121428"/>
    <lineage>
        <taxon>Bacteria</taxon>
        <taxon>Pseudomonadati</taxon>
        <taxon>Pseudomonadota</taxon>
        <taxon>Alphaproteobacteria</taxon>
        <taxon>Sphingomonadales</taxon>
        <taxon>Sphingomonadaceae</taxon>
        <taxon>Sphingobium</taxon>
    </lineage>
</organism>
<evidence type="ECO:0000259" key="11">
    <source>
        <dbReference type="Pfam" id="PF05134"/>
    </source>
</evidence>
<dbReference type="AlphaFoldDB" id="A0A249MW88"/>
<feature type="transmembrane region" description="Helical" evidence="10">
    <location>
        <begin position="228"/>
        <end position="248"/>
    </location>
</feature>
<sequence length="372" mass="38839">MSARDALIVFLPEAQDAPPYWMRVIDGALVQSGEGANWLAACGIAALPVEARVMLVPPAALVALHWALHPDLPVRQARAAARLAVLADGILPADQLFAVTDVQDDPARPHIVALAARADMQHWLLWAQHHGLDPEMIVPAPLLLPEPEAGFSRGLIGDVTVLRGTDMALTGDLALPALIGDAPVVDVPRGVIEGRAIAALDAPPIDLRQGDFAKRVRRQLDQRVLKRAAVWSGLILLAALLIALVGIVKSHREASRLDAESLALAQQVVPGASDAAQALGAMEQQLAARGAGGRAFTAPVAALMAAMQDAPGVALTSLSRDPDGMLRATLAAAKADDINIVLLALQAAGFTITATPAQEPGGRTLAEITVRS</sequence>
<evidence type="ECO:0000256" key="5">
    <source>
        <dbReference type="ARBA" id="ARBA00022519"/>
    </source>
</evidence>
<evidence type="ECO:0000256" key="10">
    <source>
        <dbReference type="SAM" id="Phobius"/>
    </source>
</evidence>
<proteinExistence type="inferred from homology"/>
<evidence type="ECO:0000256" key="8">
    <source>
        <dbReference type="ARBA" id="ARBA00022989"/>
    </source>
</evidence>
<evidence type="ECO:0000313" key="14">
    <source>
        <dbReference type="Proteomes" id="UP000217141"/>
    </source>
</evidence>
<evidence type="ECO:0000256" key="1">
    <source>
        <dbReference type="ARBA" id="ARBA00004377"/>
    </source>
</evidence>
<dbReference type="Gene3D" id="3.30.420.380">
    <property type="match status" value="1"/>
</dbReference>
<evidence type="ECO:0000313" key="13">
    <source>
        <dbReference type="EMBL" id="ASY45455.1"/>
    </source>
</evidence>
<name>A0A249MW88_SPHXE</name>
<keyword evidence="6 10" id="KW-0812">Transmembrane</keyword>
<comment type="subcellular location">
    <subcellularLocation>
        <location evidence="1">Cell inner membrane</location>
        <topology evidence="1">Single-pass membrane protein</topology>
    </subcellularLocation>
</comment>
<dbReference type="GO" id="GO:0015627">
    <property type="term" value="C:type II protein secretion system complex"/>
    <property type="evidence" value="ECO:0007669"/>
    <property type="project" value="InterPro"/>
</dbReference>
<reference evidence="13 14" key="1">
    <citation type="submission" date="2017-08" db="EMBL/GenBank/DDBJ databases">
        <title>Whole Genome Sequence of Sphingobium hydrophobicum C1: Insights into Adaption to the Electronic-waste Contaminated Sediment.</title>
        <authorList>
            <person name="Song D."/>
            <person name="Chen X."/>
            <person name="Xu M."/>
        </authorList>
    </citation>
    <scope>NUCLEOTIDE SEQUENCE [LARGE SCALE GENOMIC DNA]</scope>
    <source>
        <strain evidence="13 14">C1</strain>
    </source>
</reference>
<feature type="domain" description="GspL periplasmic" evidence="12">
    <location>
        <begin position="225"/>
        <end position="372"/>
    </location>
</feature>
<dbReference type="Pfam" id="PF05134">
    <property type="entry name" value="T2SSL"/>
    <property type="match status" value="1"/>
</dbReference>
<keyword evidence="7" id="KW-0653">Protein transport</keyword>
<dbReference type="InterPro" id="IPR043129">
    <property type="entry name" value="ATPase_NBD"/>
</dbReference>
<dbReference type="InterPro" id="IPR007812">
    <property type="entry name" value="T2SS_protein-GspL"/>
</dbReference>
<feature type="domain" description="GspL cytoplasmic actin-ATPase-like" evidence="11">
    <location>
        <begin position="7"/>
        <end position="164"/>
    </location>
</feature>
<evidence type="ECO:0000256" key="9">
    <source>
        <dbReference type="ARBA" id="ARBA00023136"/>
    </source>
</evidence>
<keyword evidence="3" id="KW-0813">Transport</keyword>
<dbReference type="NCBIfam" id="TIGR01709">
    <property type="entry name" value="typeII_sec_gspL"/>
    <property type="match status" value="1"/>
</dbReference>
<dbReference type="GO" id="GO:0015628">
    <property type="term" value="P:protein secretion by the type II secretion system"/>
    <property type="evidence" value="ECO:0007669"/>
    <property type="project" value="InterPro"/>
</dbReference>
<dbReference type="InterPro" id="IPR025691">
    <property type="entry name" value="GspL_pp_dom"/>
</dbReference>
<accession>A0A249MW88</accession>
<dbReference type="GO" id="GO:0005886">
    <property type="term" value="C:plasma membrane"/>
    <property type="evidence" value="ECO:0007669"/>
    <property type="project" value="UniProtKB-SubCell"/>
</dbReference>
<evidence type="ECO:0000256" key="7">
    <source>
        <dbReference type="ARBA" id="ARBA00022927"/>
    </source>
</evidence>
<dbReference type="InterPro" id="IPR024230">
    <property type="entry name" value="GspL_cyto_dom"/>
</dbReference>
<comment type="similarity">
    <text evidence="2">Belongs to the GSP L family.</text>
</comment>
<dbReference type="EMBL" id="CP022745">
    <property type="protein sequence ID" value="ASY45455.1"/>
    <property type="molecule type" value="Genomic_DNA"/>
</dbReference>
<dbReference type="Pfam" id="PF12693">
    <property type="entry name" value="GspL_C"/>
    <property type="match status" value="1"/>
</dbReference>
<evidence type="ECO:0000256" key="6">
    <source>
        <dbReference type="ARBA" id="ARBA00022692"/>
    </source>
</evidence>
<dbReference type="Proteomes" id="UP000217141">
    <property type="component" value="Chromosome I"/>
</dbReference>
<dbReference type="GO" id="GO:0009276">
    <property type="term" value="C:Gram-negative-bacterium-type cell wall"/>
    <property type="evidence" value="ECO:0007669"/>
    <property type="project" value="InterPro"/>
</dbReference>
<dbReference type="RefSeq" id="WP_017184557.1">
    <property type="nucleotide sequence ID" value="NZ_CP022745.1"/>
</dbReference>
<dbReference type="SUPFAM" id="SSF53067">
    <property type="entry name" value="Actin-like ATPase domain"/>
    <property type="match status" value="1"/>
</dbReference>
<evidence type="ECO:0000259" key="12">
    <source>
        <dbReference type="Pfam" id="PF12693"/>
    </source>
</evidence>
<evidence type="ECO:0000256" key="3">
    <source>
        <dbReference type="ARBA" id="ARBA00022448"/>
    </source>
</evidence>
<keyword evidence="5" id="KW-0997">Cell inner membrane</keyword>
<keyword evidence="8 10" id="KW-1133">Transmembrane helix</keyword>
<protein>
    <submittedName>
        <fullName evidence="13">General secretion pathway protein GspL</fullName>
    </submittedName>
</protein>
<keyword evidence="9 10" id="KW-0472">Membrane</keyword>
<evidence type="ECO:0000256" key="2">
    <source>
        <dbReference type="ARBA" id="ARBA00005318"/>
    </source>
</evidence>
<evidence type="ECO:0000256" key="4">
    <source>
        <dbReference type="ARBA" id="ARBA00022475"/>
    </source>
</evidence>
<gene>
    <name evidence="13" type="ORF">CJD35_14205</name>
</gene>
<keyword evidence="4" id="KW-1003">Cell membrane</keyword>
<dbReference type="KEGG" id="shyd:CJD35_14205"/>